<evidence type="ECO:0000313" key="2">
    <source>
        <dbReference type="EMBL" id="OLF08074.1"/>
    </source>
</evidence>
<proteinExistence type="predicted"/>
<evidence type="ECO:0000313" key="3">
    <source>
        <dbReference type="Proteomes" id="UP000185696"/>
    </source>
</evidence>
<dbReference type="InterPro" id="IPR021454">
    <property type="entry name" value="DUF3105"/>
</dbReference>
<feature type="compositionally biased region" description="Pro residues" evidence="1">
    <location>
        <begin position="118"/>
        <end position="137"/>
    </location>
</feature>
<name>A0A7Z0WIX2_9PSEU</name>
<feature type="region of interest" description="Disordered" evidence="1">
    <location>
        <begin position="96"/>
        <end position="137"/>
    </location>
</feature>
<evidence type="ECO:0000256" key="1">
    <source>
        <dbReference type="SAM" id="MobiDB-lite"/>
    </source>
</evidence>
<organism evidence="2 3">
    <name type="scientific">Actinophytocola xinjiangensis</name>
    <dbReference type="NCBI Taxonomy" id="485602"/>
    <lineage>
        <taxon>Bacteria</taxon>
        <taxon>Bacillati</taxon>
        <taxon>Actinomycetota</taxon>
        <taxon>Actinomycetes</taxon>
        <taxon>Pseudonocardiales</taxon>
        <taxon>Pseudonocardiaceae</taxon>
    </lineage>
</organism>
<evidence type="ECO:0008006" key="4">
    <source>
        <dbReference type="Google" id="ProtNLM"/>
    </source>
</evidence>
<dbReference type="Proteomes" id="UP000185696">
    <property type="component" value="Unassembled WGS sequence"/>
</dbReference>
<gene>
    <name evidence="2" type="ORF">BLA60_24720</name>
</gene>
<dbReference type="Pfam" id="PF11303">
    <property type="entry name" value="DUF3105"/>
    <property type="match status" value="1"/>
</dbReference>
<keyword evidence="3" id="KW-1185">Reference proteome</keyword>
<comment type="caution">
    <text evidence="2">The sequence shown here is derived from an EMBL/GenBank/DDBJ whole genome shotgun (WGS) entry which is preliminary data.</text>
</comment>
<dbReference type="AlphaFoldDB" id="A0A7Z0WIX2"/>
<dbReference type="EMBL" id="MSIF01000013">
    <property type="protein sequence ID" value="OLF08074.1"/>
    <property type="molecule type" value="Genomic_DNA"/>
</dbReference>
<sequence>MWANCNGTVYTRAVRTEHMVHALEHGAVWIAYEPTLLPAADVSALAELVDGQPYLMLSPYPGMDTPIALQAWDHQLRVTEAGDERIDQFVQALRDNEYTAPEPGAPCETDPSLFDTTNPPPFDPSPPGPDAVPVDGP</sequence>
<protein>
    <recommendedName>
        <fullName evidence="4">DUF3105 domain-containing protein</fullName>
    </recommendedName>
</protein>
<reference evidence="2 3" key="1">
    <citation type="submission" date="2016-12" db="EMBL/GenBank/DDBJ databases">
        <title>The draft genome sequence of Actinophytocola xinjiangensis.</title>
        <authorList>
            <person name="Wang W."/>
            <person name="Yuan L."/>
        </authorList>
    </citation>
    <scope>NUCLEOTIDE SEQUENCE [LARGE SCALE GENOMIC DNA]</scope>
    <source>
        <strain evidence="2 3">CGMCC 4.4663</strain>
    </source>
</reference>
<accession>A0A7Z0WIX2</accession>